<feature type="transmembrane region" description="Helical" evidence="2">
    <location>
        <begin position="30"/>
        <end position="51"/>
    </location>
</feature>
<accession>A0ABY1PLT6</accession>
<keyword evidence="3" id="KW-0732">Signal</keyword>
<name>A0ABY1PLT6_9HYPH</name>
<keyword evidence="2" id="KW-1133">Transmembrane helix</keyword>
<keyword evidence="2" id="KW-0812">Transmembrane</keyword>
<reference evidence="4 5" key="1">
    <citation type="submission" date="2017-05" db="EMBL/GenBank/DDBJ databases">
        <authorList>
            <person name="Varghese N."/>
            <person name="Submissions S."/>
        </authorList>
    </citation>
    <scope>NUCLEOTIDE SEQUENCE [LARGE SCALE GENOMIC DNA]</scope>
    <source>
        <strain evidence="4 5">DSM 15949</strain>
    </source>
</reference>
<evidence type="ECO:0000313" key="4">
    <source>
        <dbReference type="EMBL" id="SMP34650.1"/>
    </source>
</evidence>
<dbReference type="RefSeq" id="WP_244314008.1">
    <property type="nucleotide sequence ID" value="NZ_BAAAEA010000002.1"/>
</dbReference>
<evidence type="ECO:0008006" key="6">
    <source>
        <dbReference type="Google" id="ProtNLM"/>
    </source>
</evidence>
<protein>
    <recommendedName>
        <fullName evidence="6">LPXTG cell wall anchor domain-containing protein</fullName>
    </recommendedName>
</protein>
<evidence type="ECO:0000256" key="2">
    <source>
        <dbReference type="SAM" id="Phobius"/>
    </source>
</evidence>
<comment type="caution">
    <text evidence="4">The sequence shown here is derived from an EMBL/GenBank/DDBJ whole genome shotgun (WGS) entry which is preliminary data.</text>
</comment>
<evidence type="ECO:0000313" key="5">
    <source>
        <dbReference type="Proteomes" id="UP001157914"/>
    </source>
</evidence>
<dbReference type="Proteomes" id="UP001157914">
    <property type="component" value="Unassembled WGS sequence"/>
</dbReference>
<feature type="signal peptide" evidence="3">
    <location>
        <begin position="1"/>
        <end position="18"/>
    </location>
</feature>
<keyword evidence="2" id="KW-0472">Membrane</keyword>
<evidence type="ECO:0000256" key="3">
    <source>
        <dbReference type="SAM" id="SignalP"/>
    </source>
</evidence>
<feature type="compositionally biased region" description="Basic and acidic residues" evidence="1">
    <location>
        <begin position="59"/>
        <end position="70"/>
    </location>
</feature>
<dbReference type="EMBL" id="FXTT01000006">
    <property type="protein sequence ID" value="SMP34650.1"/>
    <property type="molecule type" value="Genomic_DNA"/>
</dbReference>
<evidence type="ECO:0000256" key="1">
    <source>
        <dbReference type="SAM" id="MobiDB-lite"/>
    </source>
</evidence>
<organism evidence="4 5">
    <name type="scientific">Roseibium denhamense</name>
    <dbReference type="NCBI Taxonomy" id="76305"/>
    <lineage>
        <taxon>Bacteria</taxon>
        <taxon>Pseudomonadati</taxon>
        <taxon>Pseudomonadota</taxon>
        <taxon>Alphaproteobacteria</taxon>
        <taxon>Hyphomicrobiales</taxon>
        <taxon>Stappiaceae</taxon>
        <taxon>Roseibium</taxon>
    </lineage>
</organism>
<proteinExistence type="predicted"/>
<dbReference type="InterPro" id="IPR046619">
    <property type="entry name" value="DUF6732"/>
</dbReference>
<feature type="region of interest" description="Disordered" evidence="1">
    <location>
        <begin position="55"/>
        <end position="78"/>
    </location>
</feature>
<dbReference type="Pfam" id="PF20506">
    <property type="entry name" value="DUF6732"/>
    <property type="match status" value="1"/>
</dbReference>
<feature type="chain" id="PRO_5045856768" description="LPXTG cell wall anchor domain-containing protein" evidence="3">
    <location>
        <begin position="19"/>
        <end position="78"/>
    </location>
</feature>
<sequence length="78" mass="7686">MRVSLLGFAVLTPAPAFAHGGHIGELAGHSHWVGVAALAGAVLVAGAAAWAGRKAKANKASDKADDKDPADASAEGTQ</sequence>
<keyword evidence="5" id="KW-1185">Reference proteome</keyword>
<gene>
    <name evidence="4" type="ORF">SAMN06265374_3900</name>
</gene>